<protein>
    <submittedName>
        <fullName evidence="3">SIR2-like protein</fullName>
    </submittedName>
</protein>
<evidence type="ECO:0000313" key="4">
    <source>
        <dbReference type="Proteomes" id="UP000319514"/>
    </source>
</evidence>
<keyword evidence="1" id="KW-0597">Phosphoprotein</keyword>
<dbReference type="Proteomes" id="UP000319514">
    <property type="component" value="Unassembled WGS sequence"/>
</dbReference>
<reference evidence="3 4" key="1">
    <citation type="submission" date="2019-06" db="EMBL/GenBank/DDBJ databases">
        <title>Sequencing the genomes of 1000 actinobacteria strains.</title>
        <authorList>
            <person name="Klenk H.-P."/>
        </authorList>
    </citation>
    <scope>NUCLEOTIDE SEQUENCE [LARGE SCALE GENOMIC DNA]</scope>
    <source>
        <strain evidence="3 4">DSM 18082</strain>
    </source>
</reference>
<evidence type="ECO:0000313" key="3">
    <source>
        <dbReference type="EMBL" id="TQL58915.1"/>
    </source>
</evidence>
<dbReference type="InterPro" id="IPR038916">
    <property type="entry name" value="FAM118"/>
</dbReference>
<keyword evidence="2" id="KW-0007">Acetylation</keyword>
<proteinExistence type="predicted"/>
<keyword evidence="4" id="KW-1185">Reference proteome</keyword>
<gene>
    <name evidence="3" type="ORF">FB474_0256</name>
</gene>
<dbReference type="AlphaFoldDB" id="A0A542ZEZ8"/>
<organism evidence="3 4">
    <name type="scientific">Oryzihumus leptocrescens</name>
    <dbReference type="NCBI Taxonomy" id="297536"/>
    <lineage>
        <taxon>Bacteria</taxon>
        <taxon>Bacillati</taxon>
        <taxon>Actinomycetota</taxon>
        <taxon>Actinomycetes</taxon>
        <taxon>Micrococcales</taxon>
        <taxon>Intrasporangiaceae</taxon>
        <taxon>Oryzihumus</taxon>
    </lineage>
</organism>
<evidence type="ECO:0000256" key="2">
    <source>
        <dbReference type="ARBA" id="ARBA00022990"/>
    </source>
</evidence>
<comment type="caution">
    <text evidence="3">The sequence shown here is derived from an EMBL/GenBank/DDBJ whole genome shotgun (WGS) entry which is preliminary data.</text>
</comment>
<dbReference type="EMBL" id="VFOQ01000001">
    <property type="protein sequence ID" value="TQL58915.1"/>
    <property type="molecule type" value="Genomic_DNA"/>
</dbReference>
<name>A0A542ZEZ8_9MICO</name>
<dbReference type="PANTHER" id="PTHR28623:SF2">
    <property type="entry name" value="PROTEIN FAM118A"/>
    <property type="match status" value="1"/>
</dbReference>
<accession>A0A542ZEZ8</accession>
<evidence type="ECO:0000256" key="1">
    <source>
        <dbReference type="ARBA" id="ARBA00022553"/>
    </source>
</evidence>
<dbReference type="Pfam" id="PF13289">
    <property type="entry name" value="SIR2_2"/>
    <property type="match status" value="1"/>
</dbReference>
<sequence>MRRAVELKLAPSEQWAGKVESDIEYGISCSDADALASAGQMVTKALGGASGEAFRAWLSAEVGGLKITDPKPIEAMLSLGVPILTTNYDTSIEEVSGYTSVTWQDHARMQSVMTGRVGRIVGHLHGVWDRPDSIVLSASDYSRITSDAPAQALQQAVHAMRSAVFVGFGSGLDDANFGGLRSWYESTLGATPHQHFRLCLQSELESLRAEHAQENIEVVAYGETYADLPEFLASLRPTSLASRAPVRRVDPLDAALNGYAALSERVRDESILSDFFPDLEVRTPDQLLIRPVLLPMPQENFSSAQNLAPAVRPRRADPDKDALSASVMVVAGEEQVGLTSALEWLLHARAQSDRSLTPMVIDFRALGSNIHPLSSVLRRQATSNGIIAGRTDPLPPIALALDNFSGKPERIADRALSDLREIAPAFLVVGCRQGEEIDVVTLLSKLGLRPALRYVGRMNHADMNALARLAAPTRANSLAQRALELINREHLPRTPFTFGLLLTVLMHGETFMAASSETALLDAYVNVLMGRGDPHEDARFSLDAHERSDILANLAELYVERRVGSISQRDFTGALGDYFNEVGWDENSHAVFENFLKRRLLVARGDQVAFAQSSYLHLFAAKRAVDSEEFRATLMEKPLYFSPILRHYAALTRHDARLLRSVDALLDIEEWAELPSRFFSESDAESHEAPENLPEMVDDLFDRIEASVDAESDEDEQEAQALVRAGGPAARDWLDRIDDSDQHPFPFAEIDAASPVVKLGVLAGLVSTVLRDSELVRDLELKRTVLRKTLVVWGRFVDALDADQNFGQDAREIAEIVAESLGQPNAQSAEFIEEFMEMVAALTSFGVMSQNLSSRKLIRTLSDVMADPDFMASSHGAVMGALLAFDIQSPGWASFFASVQREHPTTTIVGSVMTRMALLAYVYQEPGPVDLRTLEDFLVDQWVARFRFSGAVAQKDAIERFRQRLRRMRRMSGNRLSGGETMFSGAIEGNVSTSSTTGSIDA</sequence>
<dbReference type="PANTHER" id="PTHR28623">
    <property type="entry name" value="PROTEIN FAM118B"/>
    <property type="match status" value="1"/>
</dbReference>